<dbReference type="Gene3D" id="2.60.200.20">
    <property type="match status" value="1"/>
</dbReference>
<feature type="region of interest" description="Disordered" evidence="1">
    <location>
        <begin position="1"/>
        <end position="22"/>
    </location>
</feature>
<feature type="compositionally biased region" description="Basic and acidic residues" evidence="1">
    <location>
        <begin position="1"/>
        <end position="20"/>
    </location>
</feature>
<feature type="compositionally biased region" description="Basic and acidic residues" evidence="1">
    <location>
        <begin position="324"/>
        <end position="342"/>
    </location>
</feature>
<name>A0A3B3QK29_9TELE</name>
<dbReference type="Pfam" id="PF00498">
    <property type="entry name" value="FHA"/>
    <property type="match status" value="1"/>
</dbReference>
<feature type="compositionally biased region" description="Polar residues" evidence="1">
    <location>
        <begin position="676"/>
        <end position="708"/>
    </location>
</feature>
<reference evidence="3" key="1">
    <citation type="submission" date="2025-08" db="UniProtKB">
        <authorList>
            <consortium name="Ensembl"/>
        </authorList>
    </citation>
    <scope>IDENTIFICATION</scope>
</reference>
<accession>A0A3B3QK29</accession>
<dbReference type="CDD" id="cd22677">
    <property type="entry name" value="FHA_Kanadaptin"/>
    <property type="match status" value="1"/>
</dbReference>
<feature type="compositionally biased region" description="Polar residues" evidence="1">
    <location>
        <begin position="113"/>
        <end position="127"/>
    </location>
</feature>
<dbReference type="InterPro" id="IPR008984">
    <property type="entry name" value="SMAD_FHA_dom_sf"/>
</dbReference>
<feature type="compositionally biased region" description="Acidic residues" evidence="1">
    <location>
        <begin position="658"/>
        <end position="669"/>
    </location>
</feature>
<dbReference type="FunFam" id="2.60.200.20:FF:000023">
    <property type="entry name" value="Solute carrier family 4 member 1 adaptor protein"/>
    <property type="match status" value="1"/>
</dbReference>
<feature type="region of interest" description="Disordered" evidence="1">
    <location>
        <begin position="113"/>
        <end position="157"/>
    </location>
</feature>
<reference evidence="3" key="2">
    <citation type="submission" date="2025-09" db="UniProtKB">
        <authorList>
            <consortium name="Ensembl"/>
        </authorList>
    </citation>
    <scope>IDENTIFICATION</scope>
</reference>
<dbReference type="InterPro" id="IPR050923">
    <property type="entry name" value="Cell_Proc_Reg/RNA_Proc"/>
</dbReference>
<proteinExistence type="predicted"/>
<dbReference type="STRING" id="1676925.ENSPKIP00000006473"/>
<dbReference type="GeneTree" id="ENSGT00940000155320"/>
<feature type="compositionally biased region" description="Acidic residues" evidence="1">
    <location>
        <begin position="348"/>
        <end position="360"/>
    </location>
</feature>
<feature type="compositionally biased region" description="Acidic residues" evidence="1">
    <location>
        <begin position="311"/>
        <end position="323"/>
    </location>
</feature>
<evidence type="ECO:0000256" key="1">
    <source>
        <dbReference type="SAM" id="MobiDB-lite"/>
    </source>
</evidence>
<evidence type="ECO:0000259" key="2">
    <source>
        <dbReference type="PROSITE" id="PS50006"/>
    </source>
</evidence>
<dbReference type="CDD" id="cd19856">
    <property type="entry name" value="DSRM_Kanadaptin"/>
    <property type="match status" value="1"/>
</dbReference>
<dbReference type="PANTHER" id="PTHR23308">
    <property type="entry name" value="NUCLEAR INHIBITOR OF PROTEIN PHOSPHATASE-1"/>
    <property type="match status" value="1"/>
</dbReference>
<feature type="region of interest" description="Disordered" evidence="1">
    <location>
        <begin position="784"/>
        <end position="803"/>
    </location>
</feature>
<feature type="region of interest" description="Disordered" evidence="1">
    <location>
        <begin position="523"/>
        <end position="545"/>
    </location>
</feature>
<evidence type="ECO:0000313" key="3">
    <source>
        <dbReference type="Ensembl" id="ENSPKIP00000006473.1"/>
    </source>
</evidence>
<dbReference type="SMART" id="SM00240">
    <property type="entry name" value="FHA"/>
    <property type="match status" value="1"/>
</dbReference>
<feature type="region of interest" description="Disordered" evidence="1">
    <location>
        <begin position="302"/>
        <end position="360"/>
    </location>
</feature>
<evidence type="ECO:0000313" key="4">
    <source>
        <dbReference type="Proteomes" id="UP000261540"/>
    </source>
</evidence>
<dbReference type="Ensembl" id="ENSPKIT00000030500.1">
    <property type="protein sequence ID" value="ENSPKIP00000006473.1"/>
    <property type="gene ID" value="ENSPKIG00000022736.1"/>
</dbReference>
<sequence>MADSTHVLKMEERADVKSEVSSEPVVVGVVESERDSETKCVVNDVTEETGDTFKKPAIFVAPSVLSRKGVAAVAGCSRVTEASKEVCHLKGESADNKEAGSSAPSTIQNLGVTSKVTKTDENGTPTKAPQKIKPRFPAKPPPDGKLNDAPPLPYTEPPWGGLAESTYSFEILKNGTILDTVPLAERSFFVFGRLPVCDVSLEHPSISRYHAVVQYRGRPGEPGVVGEEAGFYAFDLGSTHGTFINKNKIPPKTYIRLRVGHVLKFGGSSRLFILQGPDSDEEAESELTVTELRERARKQRAELEKRMMGDGSDDDEEEEEEEKKEEGERESSTRTKSSKEDSGCSWGMEEEALPEEDENEENPFAMEFQEDQEAAYLKDPKKALQGFFDREGEELEYEYEDKGHGTWTCRIKLPVDDALGRQLVAEVTHSGKKKEAAVQCSLEACRMLEARGLLRQEAVSRKRKKKNWEEEDFYDSDDDTFLDRTGMVERKRKERMKKAGKIEERPDTYDSLVEKLAEVEKELAETEKKLSSSAKGGAQRSAEDPLDAFMSAVNAPSPLDSIERRKMHVRVAELRREAQRLRRLQELTRPAQLPPLQAGLGGHGTMQAEGKKPALPMFGAMKGGSKFKLRTGTIGKMPPKRPTLPAELFVTKELPPGGEEEEEEEEEEEAGKAQADPSSGQETQQHGADTEIENSSLVAPEPQTQIGTGKSGPKRPKPLEEPTPDRGEEEGGQPSNTRSPECGDSGSDKKEEVKRKRKVYGPSKSSVTLSAQYPKDDPDYCVWMPPAGQSGDGRTHLNDKYGY</sequence>
<organism evidence="3 4">
    <name type="scientific">Paramormyrops kingsleyae</name>
    <dbReference type="NCBI Taxonomy" id="1676925"/>
    <lineage>
        <taxon>Eukaryota</taxon>
        <taxon>Metazoa</taxon>
        <taxon>Chordata</taxon>
        <taxon>Craniata</taxon>
        <taxon>Vertebrata</taxon>
        <taxon>Euteleostomi</taxon>
        <taxon>Actinopterygii</taxon>
        <taxon>Neopterygii</taxon>
        <taxon>Teleostei</taxon>
        <taxon>Osteoglossocephala</taxon>
        <taxon>Osteoglossomorpha</taxon>
        <taxon>Osteoglossiformes</taxon>
        <taxon>Mormyridae</taxon>
        <taxon>Paramormyrops</taxon>
    </lineage>
</organism>
<keyword evidence="4" id="KW-1185">Reference proteome</keyword>
<dbReference type="AlphaFoldDB" id="A0A3B3QK29"/>
<protein>
    <submittedName>
        <fullName evidence="3">Solute carrier family 4 member 1 adaptor protein</fullName>
    </submittedName>
</protein>
<dbReference type="SUPFAM" id="SSF49879">
    <property type="entry name" value="SMAD/FHA domain"/>
    <property type="match status" value="1"/>
</dbReference>
<feature type="compositionally biased region" description="Basic and acidic residues" evidence="1">
    <location>
        <begin position="793"/>
        <end position="803"/>
    </location>
</feature>
<feature type="compositionally biased region" description="Basic and acidic residues" evidence="1">
    <location>
        <begin position="717"/>
        <end position="726"/>
    </location>
</feature>
<dbReference type="Proteomes" id="UP000261540">
    <property type="component" value="Unplaced"/>
</dbReference>
<feature type="region of interest" description="Disordered" evidence="1">
    <location>
        <begin position="585"/>
        <end position="779"/>
    </location>
</feature>
<feature type="domain" description="FHA" evidence="2">
    <location>
        <begin position="189"/>
        <end position="249"/>
    </location>
</feature>
<dbReference type="InterPro" id="IPR000253">
    <property type="entry name" value="FHA_dom"/>
</dbReference>
<dbReference type="PROSITE" id="PS50006">
    <property type="entry name" value="FHA_DOMAIN"/>
    <property type="match status" value="1"/>
</dbReference>